<comment type="subcellular location">
    <subcellularLocation>
        <location evidence="1">Cytoplasm</location>
        <location evidence="1">Cytoskeleton</location>
        <location evidence="1">Spindle</location>
    </subcellularLocation>
</comment>
<proteinExistence type="predicted"/>
<dbReference type="AlphaFoldDB" id="A0A0P4WBM9"/>
<organism evidence="7">
    <name type="scientific">Scylla olivacea</name>
    <name type="common">Orange mud crab</name>
    <name type="synonym">Cancer olivacea</name>
    <dbReference type="NCBI Taxonomy" id="85551"/>
    <lineage>
        <taxon>Eukaryota</taxon>
        <taxon>Metazoa</taxon>
        <taxon>Ecdysozoa</taxon>
        <taxon>Arthropoda</taxon>
        <taxon>Crustacea</taxon>
        <taxon>Multicrustacea</taxon>
        <taxon>Malacostraca</taxon>
        <taxon>Eumalacostraca</taxon>
        <taxon>Eucarida</taxon>
        <taxon>Decapoda</taxon>
        <taxon>Pleocyemata</taxon>
        <taxon>Brachyura</taxon>
        <taxon>Eubrachyura</taxon>
        <taxon>Portunoidea</taxon>
        <taxon>Portunidae</taxon>
        <taxon>Portuninae</taxon>
        <taxon>Scylla</taxon>
    </lineage>
</organism>
<dbReference type="Gene3D" id="2.160.20.10">
    <property type="entry name" value="Single-stranded right-handed beta-helix, Pectin lyase-like"/>
    <property type="match status" value="1"/>
</dbReference>
<dbReference type="PANTHER" id="PTHR14695">
    <property type="entry name" value="SHC SH2-DOMAIN BINDING PROTEIN 1-RELATED"/>
    <property type="match status" value="1"/>
</dbReference>
<dbReference type="PANTHER" id="PTHR14695:SF4">
    <property type="entry name" value="PROTEIN NESSUN DORMA"/>
    <property type="match status" value="1"/>
</dbReference>
<evidence type="ECO:0000256" key="4">
    <source>
        <dbReference type="SAM" id="MobiDB-lite"/>
    </source>
</evidence>
<evidence type="ECO:0000256" key="2">
    <source>
        <dbReference type="ARBA" id="ARBA00022490"/>
    </source>
</evidence>
<dbReference type="GO" id="GO:0005819">
    <property type="term" value="C:spindle"/>
    <property type="evidence" value="ECO:0007669"/>
    <property type="project" value="UniProtKB-SubCell"/>
</dbReference>
<dbReference type="SUPFAM" id="SSF51126">
    <property type="entry name" value="Pectin lyase-like"/>
    <property type="match status" value="1"/>
</dbReference>
<dbReference type="InterPro" id="IPR011050">
    <property type="entry name" value="Pectin_lyase_fold/virulence"/>
</dbReference>
<evidence type="ECO:0000256" key="1">
    <source>
        <dbReference type="ARBA" id="ARBA00004186"/>
    </source>
</evidence>
<accession>A0A0P4WBM9</accession>
<evidence type="ECO:0000259" key="5">
    <source>
        <dbReference type="Pfam" id="PF13229"/>
    </source>
</evidence>
<name>A0A0P4WBM9_SCYOL</name>
<dbReference type="InterPro" id="IPR045140">
    <property type="entry name" value="SHCBP1-like"/>
</dbReference>
<dbReference type="InterPro" id="IPR057508">
    <property type="entry name" value="SHCBP-like_N"/>
</dbReference>
<protein>
    <submittedName>
        <fullName evidence="7">Uncharacterized protein</fullName>
    </submittedName>
</protein>
<evidence type="ECO:0000256" key="3">
    <source>
        <dbReference type="ARBA" id="ARBA00023212"/>
    </source>
</evidence>
<dbReference type="Pfam" id="PF13229">
    <property type="entry name" value="Beta_helix"/>
    <property type="match status" value="1"/>
</dbReference>
<evidence type="ECO:0000313" key="7">
    <source>
        <dbReference type="EMBL" id="JAI65949.1"/>
    </source>
</evidence>
<dbReference type="Pfam" id="PF23762">
    <property type="entry name" value="SHCBP_N"/>
    <property type="match status" value="1"/>
</dbReference>
<dbReference type="InterPro" id="IPR039448">
    <property type="entry name" value="Beta_helix"/>
</dbReference>
<keyword evidence="2" id="KW-0963">Cytoplasm</keyword>
<feature type="region of interest" description="Disordered" evidence="4">
    <location>
        <begin position="564"/>
        <end position="592"/>
    </location>
</feature>
<keyword evidence="3" id="KW-0206">Cytoskeleton</keyword>
<feature type="domain" description="Right handed beta helix" evidence="5">
    <location>
        <begin position="432"/>
        <end position="569"/>
    </location>
</feature>
<feature type="domain" description="SHC SH2" evidence="6">
    <location>
        <begin position="62"/>
        <end position="292"/>
    </location>
</feature>
<dbReference type="InterPro" id="IPR012334">
    <property type="entry name" value="Pectin_lyas_fold"/>
</dbReference>
<dbReference type="EMBL" id="GDRN01055633">
    <property type="protein sequence ID" value="JAI65949.1"/>
    <property type="molecule type" value="Transcribed_RNA"/>
</dbReference>
<dbReference type="GO" id="GO:0007283">
    <property type="term" value="P:spermatogenesis"/>
    <property type="evidence" value="ECO:0007669"/>
    <property type="project" value="TreeGrafter"/>
</dbReference>
<dbReference type="GO" id="GO:0007112">
    <property type="term" value="P:male meiosis cytokinesis"/>
    <property type="evidence" value="ECO:0007669"/>
    <property type="project" value="TreeGrafter"/>
</dbReference>
<evidence type="ECO:0000259" key="6">
    <source>
        <dbReference type="Pfam" id="PF23762"/>
    </source>
</evidence>
<sequence>MSLEVEGKRLYPNLELMAGINDSLEDSIRNNLSAARAESPCLPDVIRAQWEPEDHVAELSCMLQGVAAEHVERQLVQYVENKIEPAGWKAVWTVPLNRLDSVFKLKQETCVYVDVIDVSQEKLLAEVKILMPVDGNILKEDLQVIEEGKNKTVQVPLMELSVLADQENAALDMVSTAEVICQLKFFYEHIWQPWDLEEENVYFDQSLITSRLKLYQDIQAGRIPTAVVAGLKAIIRKANHALKKIQHIESRNEEQGADFEMDQKDVAQLFKLHKQLEKLKAQFDMMKDPILREISVYPSQEEEMDTKGPHAKVKVVANALPAVQMMEHLAMLPDLIESLSQVTKEDLCQTHSSLQSAINEAQEGDVVILLPGQHTLSQLGYLFAKGGALLGLGEGIVVEGNSKNGDVLMDITGNFHIQNITLKPAPGQIGIVQHSGLTTMEKVTITGGKWGLLGLGNTQYCVNQVSVQNCSAGGMDFRDGAVARISTTSIKNCKTGIQIEGGAKISMSNTRIEGSKKYGVLQLSLEEAKYQDMSTDEVLTCLLQDGKGNTFEHNGEDIMTIFAGSSSSSRSKGSDSTASSPASSSNEEVFTK</sequence>
<reference evidence="7" key="1">
    <citation type="submission" date="2015-09" db="EMBL/GenBank/DDBJ databases">
        <title>Scylla olivacea transcriptome.</title>
        <authorList>
            <person name="Ikhwanuddin M."/>
        </authorList>
    </citation>
    <scope>NUCLEOTIDE SEQUENCE</scope>
</reference>
<feature type="compositionally biased region" description="Low complexity" evidence="4">
    <location>
        <begin position="565"/>
        <end position="585"/>
    </location>
</feature>